<organism evidence="1 2">
    <name type="scientific">Oryza meyeriana var. granulata</name>
    <dbReference type="NCBI Taxonomy" id="110450"/>
    <lineage>
        <taxon>Eukaryota</taxon>
        <taxon>Viridiplantae</taxon>
        <taxon>Streptophyta</taxon>
        <taxon>Embryophyta</taxon>
        <taxon>Tracheophyta</taxon>
        <taxon>Spermatophyta</taxon>
        <taxon>Magnoliopsida</taxon>
        <taxon>Liliopsida</taxon>
        <taxon>Poales</taxon>
        <taxon>Poaceae</taxon>
        <taxon>BOP clade</taxon>
        <taxon>Oryzoideae</taxon>
        <taxon>Oryzeae</taxon>
        <taxon>Oryzinae</taxon>
        <taxon>Oryza</taxon>
        <taxon>Oryza meyeriana</taxon>
    </lineage>
</organism>
<gene>
    <name evidence="1" type="ORF">E2562_009049</name>
</gene>
<keyword evidence="2" id="KW-1185">Reference proteome</keyword>
<dbReference type="AlphaFoldDB" id="A0A6G1D2R6"/>
<comment type="caution">
    <text evidence="1">The sequence shown here is derived from an EMBL/GenBank/DDBJ whole genome shotgun (WGS) entry which is preliminary data.</text>
</comment>
<evidence type="ECO:0000313" key="1">
    <source>
        <dbReference type="EMBL" id="KAF0906033.1"/>
    </source>
</evidence>
<reference evidence="1 2" key="1">
    <citation type="submission" date="2019-11" db="EMBL/GenBank/DDBJ databases">
        <title>Whole genome sequence of Oryza granulata.</title>
        <authorList>
            <person name="Li W."/>
        </authorList>
    </citation>
    <scope>NUCLEOTIDE SEQUENCE [LARGE SCALE GENOMIC DNA]</scope>
    <source>
        <strain evidence="2">cv. Menghai</strain>
        <tissue evidence="1">Leaf</tissue>
    </source>
</reference>
<proteinExistence type="predicted"/>
<protein>
    <submittedName>
        <fullName evidence="1">Uncharacterized protein</fullName>
    </submittedName>
</protein>
<dbReference type="EMBL" id="SPHZ02000007">
    <property type="protein sequence ID" value="KAF0906033.1"/>
    <property type="molecule type" value="Genomic_DNA"/>
</dbReference>
<sequence>MVGSSQPDSSSIGMLDAPVLSLMLGEIASLDLAVELGDAEAAELVHPPVRGGGVWVLLRLVLLILLPRCCAFVADGSDGPDVSPVEAAVGGEI</sequence>
<dbReference type="Proteomes" id="UP000479710">
    <property type="component" value="Unassembled WGS sequence"/>
</dbReference>
<accession>A0A6G1D2R6</accession>
<evidence type="ECO:0000313" key="2">
    <source>
        <dbReference type="Proteomes" id="UP000479710"/>
    </source>
</evidence>
<name>A0A6G1D2R6_9ORYZ</name>